<protein>
    <submittedName>
        <fullName evidence="1">Uncharacterized protein</fullName>
    </submittedName>
</protein>
<proteinExistence type="predicted"/>
<dbReference type="Proteomes" id="UP000772434">
    <property type="component" value="Unassembled WGS sequence"/>
</dbReference>
<evidence type="ECO:0000313" key="2">
    <source>
        <dbReference type="Proteomes" id="UP000772434"/>
    </source>
</evidence>
<sequence>MWPKRRVQIVLKLVKSPREVLLNFDLDVCATGWDGTEVWMLPRFVRALETGTNVFTMDLINGHYLGDRKATRDKRVFKYAKRGYGIRILPIYIGWLSPFQSLTPTSKTLLASISLGEKLRPPPLSLLTIARESREWTRQVVQRYIKNSQSNSARSQKKNGLPVFTHAMLGGYGQITSEPQGRSCLTGFELFMRHVALWEMEQAGEIDIRGHVFAEDVYNNIGQVAYDDTPSKYEWDENFNIKDFIESIDRYNDCELQSPELEWRNHRLKFPTVQRVTHASSITEILSPSHDVVIPVVTTEEFVTFANASVVEALEMKGILGNEKIIPLTVLDHDGKHEVLTVWRLNKVLNWQMVDRRIDEVREVLWAFHRANERLLVPELAERIDFLRTNLSKRAIRISEKDENLAFVRWVGREPYDVDGLSRDEDTDYEDK</sequence>
<organism evidence="1 2">
    <name type="scientific">Rhodocollybia butyracea</name>
    <dbReference type="NCBI Taxonomy" id="206335"/>
    <lineage>
        <taxon>Eukaryota</taxon>
        <taxon>Fungi</taxon>
        <taxon>Dikarya</taxon>
        <taxon>Basidiomycota</taxon>
        <taxon>Agaricomycotina</taxon>
        <taxon>Agaricomycetes</taxon>
        <taxon>Agaricomycetidae</taxon>
        <taxon>Agaricales</taxon>
        <taxon>Marasmiineae</taxon>
        <taxon>Omphalotaceae</taxon>
        <taxon>Rhodocollybia</taxon>
    </lineage>
</organism>
<accession>A0A9P5U7T1</accession>
<comment type="caution">
    <text evidence="1">The sequence shown here is derived from an EMBL/GenBank/DDBJ whole genome shotgun (WGS) entry which is preliminary data.</text>
</comment>
<dbReference type="OrthoDB" id="3037296at2759"/>
<dbReference type="EMBL" id="JADNRY010000054">
    <property type="protein sequence ID" value="KAF9069167.1"/>
    <property type="molecule type" value="Genomic_DNA"/>
</dbReference>
<keyword evidence="2" id="KW-1185">Reference proteome</keyword>
<evidence type="ECO:0000313" key="1">
    <source>
        <dbReference type="EMBL" id="KAF9069167.1"/>
    </source>
</evidence>
<reference evidence="1" key="1">
    <citation type="submission" date="2020-11" db="EMBL/GenBank/DDBJ databases">
        <authorList>
            <consortium name="DOE Joint Genome Institute"/>
            <person name="Ahrendt S."/>
            <person name="Riley R."/>
            <person name="Andreopoulos W."/>
            <person name="Labutti K."/>
            <person name="Pangilinan J."/>
            <person name="Ruiz-Duenas F.J."/>
            <person name="Barrasa J.M."/>
            <person name="Sanchez-Garcia M."/>
            <person name="Camarero S."/>
            <person name="Miyauchi S."/>
            <person name="Serrano A."/>
            <person name="Linde D."/>
            <person name="Babiker R."/>
            <person name="Drula E."/>
            <person name="Ayuso-Fernandez I."/>
            <person name="Pacheco R."/>
            <person name="Padilla G."/>
            <person name="Ferreira P."/>
            <person name="Barriuso J."/>
            <person name="Kellner H."/>
            <person name="Castanera R."/>
            <person name="Alfaro M."/>
            <person name="Ramirez L."/>
            <person name="Pisabarro A.G."/>
            <person name="Kuo A."/>
            <person name="Tritt A."/>
            <person name="Lipzen A."/>
            <person name="He G."/>
            <person name="Yan M."/>
            <person name="Ng V."/>
            <person name="Cullen D."/>
            <person name="Martin F."/>
            <person name="Rosso M.-N."/>
            <person name="Henrissat B."/>
            <person name="Hibbett D."/>
            <person name="Martinez A.T."/>
            <person name="Grigoriev I.V."/>
        </authorList>
    </citation>
    <scope>NUCLEOTIDE SEQUENCE</scope>
    <source>
        <strain evidence="1">AH 40177</strain>
    </source>
</reference>
<name>A0A9P5U7T1_9AGAR</name>
<dbReference type="AlphaFoldDB" id="A0A9P5U7T1"/>
<gene>
    <name evidence="1" type="ORF">BDP27DRAFT_1326122</name>
</gene>